<dbReference type="Proteomes" id="UP000233365">
    <property type="component" value="Unassembled WGS sequence"/>
</dbReference>
<evidence type="ECO:0008006" key="7">
    <source>
        <dbReference type="Google" id="ProtNLM"/>
    </source>
</evidence>
<dbReference type="InterPro" id="IPR001296">
    <property type="entry name" value="Glyco_trans_1"/>
</dbReference>
<dbReference type="Gene3D" id="3.40.50.2000">
    <property type="entry name" value="Glycogen Phosphorylase B"/>
    <property type="match status" value="2"/>
</dbReference>
<comment type="caution">
    <text evidence="5">The sequence shown here is derived from an EMBL/GenBank/DDBJ whole genome shotgun (WGS) entry which is preliminary data.</text>
</comment>
<feature type="domain" description="Glycosyl transferase family 1" evidence="3">
    <location>
        <begin position="188"/>
        <end position="341"/>
    </location>
</feature>
<proteinExistence type="predicted"/>
<keyword evidence="2" id="KW-0808">Transferase</keyword>
<dbReference type="RefSeq" id="WP_101247492.1">
    <property type="nucleotide sequence ID" value="NZ_PGTS01000005.1"/>
</dbReference>
<evidence type="ECO:0000313" key="5">
    <source>
        <dbReference type="EMBL" id="PKR48728.1"/>
    </source>
</evidence>
<dbReference type="SUPFAM" id="SSF53756">
    <property type="entry name" value="UDP-Glycosyltransferase/glycogen phosphorylase"/>
    <property type="match status" value="1"/>
</dbReference>
<dbReference type="PANTHER" id="PTHR12526">
    <property type="entry name" value="GLYCOSYLTRANSFERASE"/>
    <property type="match status" value="1"/>
</dbReference>
<feature type="domain" description="Glycosyltransferase subfamily 4-like N-terminal" evidence="4">
    <location>
        <begin position="28"/>
        <end position="170"/>
    </location>
</feature>
<evidence type="ECO:0000256" key="2">
    <source>
        <dbReference type="ARBA" id="ARBA00022679"/>
    </source>
</evidence>
<evidence type="ECO:0000256" key="1">
    <source>
        <dbReference type="ARBA" id="ARBA00022676"/>
    </source>
</evidence>
<evidence type="ECO:0000313" key="6">
    <source>
        <dbReference type="Proteomes" id="UP000233365"/>
    </source>
</evidence>
<keyword evidence="1" id="KW-0328">Glycosyltransferase</keyword>
<accession>A0ABX4R6A8</accession>
<dbReference type="InterPro" id="IPR028098">
    <property type="entry name" value="Glyco_trans_4-like_N"/>
</dbReference>
<organism evidence="5 6">
    <name type="scientific">Thalassospira povalilytica</name>
    <dbReference type="NCBI Taxonomy" id="732237"/>
    <lineage>
        <taxon>Bacteria</taxon>
        <taxon>Pseudomonadati</taxon>
        <taxon>Pseudomonadota</taxon>
        <taxon>Alphaproteobacteria</taxon>
        <taxon>Rhodospirillales</taxon>
        <taxon>Thalassospiraceae</taxon>
        <taxon>Thalassospira</taxon>
    </lineage>
</organism>
<evidence type="ECO:0000259" key="3">
    <source>
        <dbReference type="Pfam" id="PF00534"/>
    </source>
</evidence>
<name>A0ABX4R6A8_9PROT</name>
<evidence type="ECO:0000259" key="4">
    <source>
        <dbReference type="Pfam" id="PF13579"/>
    </source>
</evidence>
<protein>
    <recommendedName>
        <fullName evidence="7">Glycosyl transferase family 1 domain-containing protein</fullName>
    </recommendedName>
</protein>
<dbReference type="Pfam" id="PF00534">
    <property type="entry name" value="Glycos_transf_1"/>
    <property type="match status" value="1"/>
</dbReference>
<gene>
    <name evidence="5" type="ORF">CU041_14755</name>
</gene>
<keyword evidence="6" id="KW-1185">Reference proteome</keyword>
<dbReference type="EMBL" id="PGTS01000005">
    <property type="protein sequence ID" value="PKR48728.1"/>
    <property type="molecule type" value="Genomic_DNA"/>
</dbReference>
<sequence>MKIALLTNIVAPYRFDSYSALHHHARNAGGGLTVICTNRTEPQRNWPDRPPPFAQINLAGLNLYLGENRNLTFPVGVTKTIRKTRPDILILAGFGMAQWRARNLAAQSGIPVIVQFDGWSASDALYDNPVRRFIRRQMVRTADGHIAASTRGKDWFATHGAKTEDIFVTPIPVSFGNDAIPVAFSNRGFFERPFDLVWCGRTTRRKGFDTFLEIAATLVRSNIVHKIGIVGCTDTGKIKDRLRRTGLADITQTWGQLPPPQLPAHLGAARLCLFPSHNDAYGLGVVEAIACGAVALASDAVGCAPDILDPDDTLLTNAPSAWVSACSNLLRNPDLWRQTRQRQASRITANTARHHADTLWQAVCHGIARNRGHCQWN</sequence>
<dbReference type="Pfam" id="PF13579">
    <property type="entry name" value="Glyco_trans_4_4"/>
    <property type="match status" value="1"/>
</dbReference>
<dbReference type="CDD" id="cd03801">
    <property type="entry name" value="GT4_PimA-like"/>
    <property type="match status" value="1"/>
</dbReference>
<dbReference type="PANTHER" id="PTHR12526:SF510">
    <property type="entry name" value="D-INOSITOL 3-PHOSPHATE GLYCOSYLTRANSFERASE"/>
    <property type="match status" value="1"/>
</dbReference>
<reference evidence="5 6" key="1">
    <citation type="submission" date="2017-11" db="EMBL/GenBank/DDBJ databases">
        <title>Biodiversity and function of Thalassospira species in the particle-attached aromatic-hydrocarbon-degrading consortia from the surface seawater of the China South Sea.</title>
        <authorList>
            <person name="Dong C."/>
            <person name="Liu R."/>
            <person name="Shao Z."/>
        </authorList>
    </citation>
    <scope>NUCLEOTIDE SEQUENCE [LARGE SCALE GENOMIC DNA]</scope>
    <source>
        <strain evidence="5 6">139Z-12</strain>
    </source>
</reference>